<keyword evidence="5 12" id="KW-0479">Metal-binding</keyword>
<evidence type="ECO:0000256" key="2">
    <source>
        <dbReference type="ARBA" id="ARBA00022448"/>
    </source>
</evidence>
<comment type="cofactor">
    <cofactor evidence="10">
        <name>[2Fe-2S] cluster</name>
        <dbReference type="ChEBI" id="CHEBI:190135"/>
    </cofactor>
</comment>
<comment type="similarity">
    <text evidence="1">Belongs to the PyrK family.</text>
</comment>
<dbReference type="RefSeq" id="WP_138576856.1">
    <property type="nucleotide sequence ID" value="NZ_CP040821.1"/>
</dbReference>
<dbReference type="GO" id="GO:0006221">
    <property type="term" value="P:pyrimidine nucleotide biosynthetic process"/>
    <property type="evidence" value="ECO:0007669"/>
    <property type="project" value="InterPro"/>
</dbReference>
<dbReference type="InterPro" id="IPR017927">
    <property type="entry name" value="FAD-bd_FR_type"/>
</dbReference>
<dbReference type="AlphaFoldDB" id="A0A5B8G5A7"/>
<evidence type="ECO:0000256" key="4">
    <source>
        <dbReference type="ARBA" id="ARBA00022714"/>
    </source>
</evidence>
<dbReference type="CDD" id="cd06218">
    <property type="entry name" value="DHOD_e_trans"/>
    <property type="match status" value="1"/>
</dbReference>
<feature type="domain" description="FAD-binding FR-type" evidence="13">
    <location>
        <begin position="18"/>
        <end position="120"/>
    </location>
</feature>
<dbReference type="PIRSF" id="PIRSF006816">
    <property type="entry name" value="Cyc3_hyd_g"/>
    <property type="match status" value="1"/>
</dbReference>
<feature type="binding site" evidence="12">
    <location>
        <position position="267"/>
    </location>
    <ligand>
        <name>[2Fe-2S] cluster</name>
        <dbReference type="ChEBI" id="CHEBI:190135"/>
    </ligand>
</feature>
<feature type="binding site" evidence="11">
    <location>
        <begin position="95"/>
        <end position="96"/>
    </location>
    <ligand>
        <name>FAD</name>
        <dbReference type="ChEBI" id="CHEBI:57692"/>
    </ligand>
</feature>
<evidence type="ECO:0000256" key="1">
    <source>
        <dbReference type="ARBA" id="ARBA00006422"/>
    </source>
</evidence>
<dbReference type="PROSITE" id="PS51384">
    <property type="entry name" value="FAD_FR"/>
    <property type="match status" value="1"/>
</dbReference>
<comment type="cofactor">
    <cofactor evidence="12">
        <name>[2Fe-2S] cluster</name>
        <dbReference type="ChEBI" id="CHEBI:190135"/>
    </cofactor>
    <text evidence="12">Binds 1 [2Fe-2S] cluster per subunit.</text>
</comment>
<dbReference type="InterPro" id="IPR050353">
    <property type="entry name" value="PyrK_electron_transfer"/>
</dbReference>
<gene>
    <name evidence="14" type="ORF">FDP22_22650</name>
</gene>
<dbReference type="Gene3D" id="3.40.50.80">
    <property type="entry name" value="Nucleotide-binding domain of ferredoxin-NADP reductase (FNR) module"/>
    <property type="match status" value="1"/>
</dbReference>
<evidence type="ECO:0000256" key="9">
    <source>
        <dbReference type="ARBA" id="ARBA00023014"/>
    </source>
</evidence>
<dbReference type="PANTHER" id="PTHR43513">
    <property type="entry name" value="DIHYDROOROTATE DEHYDROGENASE B (NAD(+)), ELECTRON TRANSFER SUBUNIT"/>
    <property type="match status" value="1"/>
</dbReference>
<evidence type="ECO:0000313" key="14">
    <source>
        <dbReference type="EMBL" id="QDL94669.1"/>
    </source>
</evidence>
<dbReference type="Pfam" id="PF10418">
    <property type="entry name" value="DHODB_Fe-S_bind"/>
    <property type="match status" value="1"/>
</dbReference>
<feature type="binding site" evidence="11">
    <location>
        <begin position="71"/>
        <end position="74"/>
    </location>
    <ligand>
        <name>FAD</name>
        <dbReference type="ChEBI" id="CHEBI:57692"/>
    </ligand>
</feature>
<protein>
    <submittedName>
        <fullName evidence="14">Dihydroorotate dehydrogenase electron transfer subunit</fullName>
    </submittedName>
</protein>
<geneLocation type="plasmid" evidence="15">
    <name>pd4m1c</name>
</geneLocation>
<dbReference type="InterPro" id="IPR037117">
    <property type="entry name" value="Dihydroorotate_DH_ele_sf"/>
</dbReference>
<evidence type="ECO:0000256" key="8">
    <source>
        <dbReference type="ARBA" id="ARBA00023004"/>
    </source>
</evidence>
<evidence type="ECO:0000259" key="13">
    <source>
        <dbReference type="PROSITE" id="PS51384"/>
    </source>
</evidence>
<evidence type="ECO:0000256" key="12">
    <source>
        <dbReference type="PIRSR" id="PIRSR006816-2"/>
    </source>
</evidence>
<dbReference type="EMBL" id="CP040821">
    <property type="protein sequence ID" value="QDL94669.1"/>
    <property type="molecule type" value="Genomic_DNA"/>
</dbReference>
<keyword evidence="14" id="KW-0614">Plasmid</keyword>
<keyword evidence="4 12" id="KW-0001">2Fe-2S</keyword>
<evidence type="ECO:0000256" key="11">
    <source>
        <dbReference type="PIRSR" id="PIRSR006816-1"/>
    </source>
</evidence>
<keyword evidence="9 12" id="KW-0411">Iron-sulfur</keyword>
<dbReference type="PANTHER" id="PTHR43513:SF3">
    <property type="entry name" value="DIHYDROOROTATE DEHYDROGENASE B (NAD(+)), ELECTRON TRANSFER SUBUNIT-RELATED"/>
    <property type="match status" value="1"/>
</dbReference>
<comment type="cofactor">
    <cofactor evidence="11">
        <name>FAD</name>
        <dbReference type="ChEBI" id="CHEBI:57692"/>
    </cofactor>
    <text evidence="11">Binds 1 FAD per subunit.</text>
</comment>
<dbReference type="GO" id="GO:0046872">
    <property type="term" value="F:metal ion binding"/>
    <property type="evidence" value="ECO:0007669"/>
    <property type="project" value="UniProtKB-KW"/>
</dbReference>
<dbReference type="OrthoDB" id="9806195at2"/>
<dbReference type="InterPro" id="IPR017938">
    <property type="entry name" value="Riboflavin_synthase-like_b-brl"/>
</dbReference>
<keyword evidence="6 11" id="KW-0274">FAD</keyword>
<dbReference type="GO" id="GO:0051537">
    <property type="term" value="F:2 iron, 2 sulfur cluster binding"/>
    <property type="evidence" value="ECO:0007669"/>
    <property type="project" value="UniProtKB-KW"/>
</dbReference>
<dbReference type="SUPFAM" id="SSF63380">
    <property type="entry name" value="Riboflavin synthase domain-like"/>
    <property type="match status" value="1"/>
</dbReference>
<feature type="binding site" evidence="12">
    <location>
        <position position="242"/>
    </location>
    <ligand>
        <name>[2Fe-2S] cluster</name>
        <dbReference type="ChEBI" id="CHEBI:190135"/>
    </ligand>
</feature>
<keyword evidence="7" id="KW-0249">Electron transport</keyword>
<dbReference type="InterPro" id="IPR012165">
    <property type="entry name" value="Cyt_c3_hydrogenase_gsu"/>
</dbReference>
<proteinExistence type="inferred from homology"/>
<feature type="binding site" evidence="12">
    <location>
        <position position="247"/>
    </location>
    <ligand>
        <name>[2Fe-2S] cluster</name>
        <dbReference type="ChEBI" id="CHEBI:190135"/>
    </ligand>
</feature>
<dbReference type="InterPro" id="IPR039261">
    <property type="entry name" value="FNR_nucleotide-bd"/>
</dbReference>
<evidence type="ECO:0000313" key="15">
    <source>
        <dbReference type="Proteomes" id="UP000305888"/>
    </source>
</evidence>
<dbReference type="SUPFAM" id="SSF52343">
    <property type="entry name" value="Ferredoxin reductase-like, C-terminal NADP-linked domain"/>
    <property type="match status" value="1"/>
</dbReference>
<evidence type="ECO:0000256" key="6">
    <source>
        <dbReference type="ARBA" id="ARBA00022827"/>
    </source>
</evidence>
<organism evidence="14 15">
    <name type="scientific">Paroceanicella profunda</name>
    <dbReference type="NCBI Taxonomy" id="2579971"/>
    <lineage>
        <taxon>Bacteria</taxon>
        <taxon>Pseudomonadati</taxon>
        <taxon>Pseudomonadota</taxon>
        <taxon>Alphaproteobacteria</taxon>
        <taxon>Rhodobacterales</taxon>
        <taxon>Paracoccaceae</taxon>
        <taxon>Paroceanicella</taxon>
    </lineage>
</organism>
<dbReference type="InterPro" id="IPR019480">
    <property type="entry name" value="Dihydroorotate_DH_Fe-S-bd"/>
</dbReference>
<accession>A0A5B8G5A7</accession>
<feature type="binding site" evidence="12">
    <location>
        <position position="250"/>
    </location>
    <ligand>
        <name>[2Fe-2S] cluster</name>
        <dbReference type="ChEBI" id="CHEBI:190135"/>
    </ligand>
</feature>
<dbReference type="GO" id="GO:0016491">
    <property type="term" value="F:oxidoreductase activity"/>
    <property type="evidence" value="ECO:0007669"/>
    <property type="project" value="InterPro"/>
</dbReference>
<dbReference type="Proteomes" id="UP000305888">
    <property type="component" value="Plasmid pD4M1C"/>
</dbReference>
<dbReference type="GO" id="GO:0050660">
    <property type="term" value="F:flavin adenine dinucleotide binding"/>
    <property type="evidence" value="ECO:0007669"/>
    <property type="project" value="InterPro"/>
</dbReference>
<dbReference type="Gene3D" id="2.40.30.10">
    <property type="entry name" value="Translation factors"/>
    <property type="match status" value="1"/>
</dbReference>
<reference evidence="14 15" key="1">
    <citation type="submission" date="2019-06" db="EMBL/GenBank/DDBJ databases">
        <title>Genome sequence of Rhodobacteraceae bacterium D4M1.</title>
        <authorList>
            <person name="Cao J."/>
        </authorList>
    </citation>
    <scope>NUCLEOTIDE SEQUENCE [LARGE SCALE GENOMIC DNA]</scope>
    <source>
        <strain evidence="14 15">D4M1</strain>
        <plasmid evidence="15">pd4m1c</plasmid>
    </source>
</reference>
<sequence>MPDTALSPAPEARAGFPIEEALCEIVSNDAVNAEYRLMIARAPEAALRARAGQFFHLLCPATEAGQPFLRRPMSIYRIDRARGEIGFLYKVTGKGTRGLATLRPGETLNALGPLGRGFTLPQGTRHVMILGRGVGLATMAPLARLAAESGAAVTAVLSARSPELVMSRAELAAAGARVIEVVDTDGSSAPEEMEPHLTALHDERAFDYIATCGSNRLFRLARGLARSWGITGEIALEQHMGCGLGMCYACVIPVALPGGGEEYRRVCWDGPVFTLEEAMGW</sequence>
<evidence type="ECO:0000256" key="7">
    <source>
        <dbReference type="ARBA" id="ARBA00022982"/>
    </source>
</evidence>
<keyword evidence="15" id="KW-1185">Reference proteome</keyword>
<dbReference type="Gene3D" id="2.10.240.10">
    <property type="entry name" value="Dihydroorotate dehydrogenase, electron transfer subunit"/>
    <property type="match status" value="1"/>
</dbReference>
<evidence type="ECO:0000256" key="10">
    <source>
        <dbReference type="ARBA" id="ARBA00034078"/>
    </source>
</evidence>
<keyword evidence="2" id="KW-0813">Transport</keyword>
<keyword evidence="3 11" id="KW-0285">Flavoprotein</keyword>
<dbReference type="KEGG" id="ppru:FDP22_22650"/>
<name>A0A5B8G5A7_9RHOB</name>
<evidence type="ECO:0000256" key="5">
    <source>
        <dbReference type="ARBA" id="ARBA00022723"/>
    </source>
</evidence>
<evidence type="ECO:0000256" key="3">
    <source>
        <dbReference type="ARBA" id="ARBA00022630"/>
    </source>
</evidence>
<keyword evidence="8 12" id="KW-0408">Iron</keyword>